<evidence type="ECO:0000313" key="2">
    <source>
        <dbReference type="Proteomes" id="UP001162162"/>
    </source>
</evidence>
<dbReference type="Proteomes" id="UP001162162">
    <property type="component" value="Unassembled WGS sequence"/>
</dbReference>
<reference evidence="1" key="1">
    <citation type="journal article" date="2023" name="Insect Mol. Biol.">
        <title>Genome sequencing provides insights into the evolution of gene families encoding plant cell wall-degrading enzymes in longhorned beetles.</title>
        <authorList>
            <person name="Shin N.R."/>
            <person name="Okamura Y."/>
            <person name="Kirsch R."/>
            <person name="Pauchet Y."/>
        </authorList>
    </citation>
    <scope>NUCLEOTIDE SEQUENCE</scope>
    <source>
        <strain evidence="1">AMC_N1</strain>
    </source>
</reference>
<keyword evidence="2" id="KW-1185">Reference proteome</keyword>
<dbReference type="EMBL" id="JAPWTK010000017">
    <property type="protein sequence ID" value="KAJ8958485.1"/>
    <property type="molecule type" value="Genomic_DNA"/>
</dbReference>
<protein>
    <submittedName>
        <fullName evidence="1">Uncharacterized protein</fullName>
    </submittedName>
</protein>
<sequence length="118" mass="13755">MYEVCKFNEAGAPNLATLRRRDLEGRDGVLSGFASDWGTAQRILLQNFNTPMETLLFQEPWFFGGLRHSQREEGRLKIKPCSGTPSSSRTDENVYRIRDLVRSDRRWTTRITPLFIRF</sequence>
<evidence type="ECO:0000313" key="1">
    <source>
        <dbReference type="EMBL" id="KAJ8958485.1"/>
    </source>
</evidence>
<accession>A0AAV8Z333</accession>
<name>A0AAV8Z333_9CUCU</name>
<organism evidence="1 2">
    <name type="scientific">Aromia moschata</name>
    <dbReference type="NCBI Taxonomy" id="1265417"/>
    <lineage>
        <taxon>Eukaryota</taxon>
        <taxon>Metazoa</taxon>
        <taxon>Ecdysozoa</taxon>
        <taxon>Arthropoda</taxon>
        <taxon>Hexapoda</taxon>
        <taxon>Insecta</taxon>
        <taxon>Pterygota</taxon>
        <taxon>Neoptera</taxon>
        <taxon>Endopterygota</taxon>
        <taxon>Coleoptera</taxon>
        <taxon>Polyphaga</taxon>
        <taxon>Cucujiformia</taxon>
        <taxon>Chrysomeloidea</taxon>
        <taxon>Cerambycidae</taxon>
        <taxon>Cerambycinae</taxon>
        <taxon>Callichromatini</taxon>
        <taxon>Aromia</taxon>
    </lineage>
</organism>
<comment type="caution">
    <text evidence="1">The sequence shown here is derived from an EMBL/GenBank/DDBJ whole genome shotgun (WGS) entry which is preliminary data.</text>
</comment>
<dbReference type="AlphaFoldDB" id="A0AAV8Z333"/>
<proteinExistence type="predicted"/>
<gene>
    <name evidence="1" type="ORF">NQ318_002278</name>
</gene>